<dbReference type="Proteomes" id="UP000756921">
    <property type="component" value="Unassembled WGS sequence"/>
</dbReference>
<gene>
    <name evidence="1" type="ORF">PMIN01_01414</name>
</gene>
<evidence type="ECO:0000313" key="2">
    <source>
        <dbReference type="Proteomes" id="UP000756921"/>
    </source>
</evidence>
<dbReference type="AlphaFoldDB" id="A0A9P6GWM3"/>
<dbReference type="EMBL" id="WJXW01000001">
    <property type="protein sequence ID" value="KAF9741875.1"/>
    <property type="molecule type" value="Genomic_DNA"/>
</dbReference>
<keyword evidence="2" id="KW-1185">Reference proteome</keyword>
<organism evidence="1 2">
    <name type="scientific">Paraphaeosphaeria minitans</name>
    <dbReference type="NCBI Taxonomy" id="565426"/>
    <lineage>
        <taxon>Eukaryota</taxon>
        <taxon>Fungi</taxon>
        <taxon>Dikarya</taxon>
        <taxon>Ascomycota</taxon>
        <taxon>Pezizomycotina</taxon>
        <taxon>Dothideomycetes</taxon>
        <taxon>Pleosporomycetidae</taxon>
        <taxon>Pleosporales</taxon>
        <taxon>Massarineae</taxon>
        <taxon>Didymosphaeriaceae</taxon>
        <taxon>Paraphaeosphaeria</taxon>
    </lineage>
</organism>
<accession>A0A9P6GWM3</accession>
<sequence>MIPPARFRRFIRNLHLYTLLLDDAWEMLSTFRINILFGEIHHLVFSIDCRWTLSDQECSCPRNGKAIYGKAIYGMRMPRGDCMSCQLPYLDYFLEADIAAVKFEAHKFEVEFIPVFFPNVILKQMSGVAAAQVNAKLEEVEKKVFALIGLANAGAGIEESLYLWVDSRIVKSLSMRSYWGYGPAPCNRRTQKVRG</sequence>
<evidence type="ECO:0000313" key="1">
    <source>
        <dbReference type="EMBL" id="KAF9741875.1"/>
    </source>
</evidence>
<proteinExistence type="predicted"/>
<name>A0A9P6GWM3_9PLEO</name>
<comment type="caution">
    <text evidence="1">The sequence shown here is derived from an EMBL/GenBank/DDBJ whole genome shotgun (WGS) entry which is preliminary data.</text>
</comment>
<protein>
    <submittedName>
        <fullName evidence="1">Uncharacterized protein</fullName>
    </submittedName>
</protein>
<reference evidence="1" key="1">
    <citation type="journal article" date="2020" name="Mol. Plant Microbe Interact.">
        <title>Genome Sequence of the Biocontrol Agent Coniothyrium minitans strain Conio (IMI 134523).</title>
        <authorList>
            <person name="Patel D."/>
            <person name="Shittu T.A."/>
            <person name="Baroncelli R."/>
            <person name="Muthumeenakshi S."/>
            <person name="Osborne T.H."/>
            <person name="Janganan T.K."/>
            <person name="Sreenivasaprasad S."/>
        </authorList>
    </citation>
    <scope>NUCLEOTIDE SEQUENCE</scope>
    <source>
        <strain evidence="1">Conio</strain>
    </source>
</reference>